<dbReference type="AlphaFoldDB" id="A0A843WNX6"/>
<dbReference type="EMBL" id="NMUH01004405">
    <property type="protein sequence ID" value="MQM09537.1"/>
    <property type="molecule type" value="Genomic_DNA"/>
</dbReference>
<keyword evidence="2" id="KW-0012">Acyltransferase</keyword>
<evidence type="ECO:0000256" key="2">
    <source>
        <dbReference type="ARBA" id="ARBA00023315"/>
    </source>
</evidence>
<keyword evidence="1" id="KW-0808">Transferase</keyword>
<evidence type="ECO:0000313" key="4">
    <source>
        <dbReference type="Proteomes" id="UP000652761"/>
    </source>
</evidence>
<dbReference type="InterPro" id="IPR023213">
    <property type="entry name" value="CAT-like_dom_sf"/>
</dbReference>
<accession>A0A843WNX6</accession>
<evidence type="ECO:0000313" key="3">
    <source>
        <dbReference type="EMBL" id="MQM09537.1"/>
    </source>
</evidence>
<dbReference type="OrthoDB" id="1862401at2759"/>
<gene>
    <name evidence="3" type="ORF">Taro_042412</name>
</gene>
<dbReference type="GO" id="GO:0016747">
    <property type="term" value="F:acyltransferase activity, transferring groups other than amino-acyl groups"/>
    <property type="evidence" value="ECO:0007669"/>
    <property type="project" value="UniProtKB-ARBA"/>
</dbReference>
<dbReference type="Proteomes" id="UP000652761">
    <property type="component" value="Unassembled WGS sequence"/>
</dbReference>
<dbReference type="Gene3D" id="3.30.559.10">
    <property type="entry name" value="Chloramphenicol acetyltransferase-like domain"/>
    <property type="match status" value="2"/>
</dbReference>
<sequence>MAPAAFRVLDQCRVPISSGDPPRPREASVPLTFFDAFWIIATPLNRLLFYRWSGTTSDFVASALPRLKASLSSTLRVFYPFAGRLRSLPGEVDIYCTDADSVAFTLAESDGDFLWLAGDAPRSSRELGLLAPPAPAPGADGLLPLFAVKVTVFPRAGFCLGFSMHHTLCDGNSFARFLRFWASACRSVGDHTPADDVAVLIDRSLVPDPRGLYTAFLKGVKVRAPPRPLPDDIVSATFLLRRAHIEALRSHASRTHPPAPPAPPRYSSFVLTCAHVWVTILKARQGPAATDLSGATCFAFMVDCRARLKPPLPEAYFGNCIVPCLVEAPLGFLVGEDGLGHAAKAIAGAVGRLGEGGEALLEGAEGWAARFLSWLPRGLLSVAGAPRLGVYQVDFGWGRPEKAELAGIDRSGAMTLAENREGEGGIEVGLALRLPEMEAFASLFDAALDAVA</sequence>
<dbReference type="InterPro" id="IPR051504">
    <property type="entry name" value="Plant_metabolite_acyltrans"/>
</dbReference>
<protein>
    <submittedName>
        <fullName evidence="3">Uncharacterized protein</fullName>
    </submittedName>
</protein>
<organism evidence="3 4">
    <name type="scientific">Colocasia esculenta</name>
    <name type="common">Wild taro</name>
    <name type="synonym">Arum esculentum</name>
    <dbReference type="NCBI Taxonomy" id="4460"/>
    <lineage>
        <taxon>Eukaryota</taxon>
        <taxon>Viridiplantae</taxon>
        <taxon>Streptophyta</taxon>
        <taxon>Embryophyta</taxon>
        <taxon>Tracheophyta</taxon>
        <taxon>Spermatophyta</taxon>
        <taxon>Magnoliopsida</taxon>
        <taxon>Liliopsida</taxon>
        <taxon>Araceae</taxon>
        <taxon>Aroideae</taxon>
        <taxon>Colocasieae</taxon>
        <taxon>Colocasia</taxon>
    </lineage>
</organism>
<dbReference type="PANTHER" id="PTHR31625">
    <property type="match status" value="1"/>
</dbReference>
<reference evidence="3" key="1">
    <citation type="submission" date="2017-07" db="EMBL/GenBank/DDBJ databases">
        <title>Taro Niue Genome Assembly and Annotation.</title>
        <authorList>
            <person name="Atibalentja N."/>
            <person name="Keating K."/>
            <person name="Fields C.J."/>
        </authorList>
    </citation>
    <scope>NUCLEOTIDE SEQUENCE</scope>
    <source>
        <strain evidence="3">Niue_2</strain>
        <tissue evidence="3">Leaf</tissue>
    </source>
</reference>
<proteinExistence type="predicted"/>
<comment type="caution">
    <text evidence="3">The sequence shown here is derived from an EMBL/GenBank/DDBJ whole genome shotgun (WGS) entry which is preliminary data.</text>
</comment>
<dbReference type="Pfam" id="PF02458">
    <property type="entry name" value="Transferase"/>
    <property type="match status" value="1"/>
</dbReference>
<keyword evidence="4" id="KW-1185">Reference proteome</keyword>
<name>A0A843WNX6_COLES</name>
<evidence type="ECO:0000256" key="1">
    <source>
        <dbReference type="ARBA" id="ARBA00022679"/>
    </source>
</evidence>